<evidence type="ECO:0000313" key="3">
    <source>
        <dbReference type="Proteomes" id="UP000032458"/>
    </source>
</evidence>
<dbReference type="PATRIC" id="fig|1240678.4.peg.4174"/>
<dbReference type="Proteomes" id="UP000032458">
    <property type="component" value="Unassembled WGS sequence"/>
</dbReference>
<dbReference type="RefSeq" id="WP_030065711.1">
    <property type="nucleotide sequence ID" value="NZ_JRKI01000027.1"/>
</dbReference>
<proteinExistence type="predicted"/>
<organism evidence="2 3">
    <name type="scientific">Streptomyces natalensis ATCC 27448</name>
    <dbReference type="NCBI Taxonomy" id="1240678"/>
    <lineage>
        <taxon>Bacteria</taxon>
        <taxon>Bacillati</taxon>
        <taxon>Actinomycetota</taxon>
        <taxon>Actinomycetes</taxon>
        <taxon>Kitasatosporales</taxon>
        <taxon>Streptomycetaceae</taxon>
        <taxon>Streptomyces</taxon>
    </lineage>
</organism>
<evidence type="ECO:0000256" key="1">
    <source>
        <dbReference type="SAM" id="Phobius"/>
    </source>
</evidence>
<sequence length="66" mass="6996">MRLGEWSATPGGQACWIRAGWYLIGATHHQVPQTIGPLVFAAALLIAARLLAGRTSASGRIRPTSL</sequence>
<accession>A0A0D7CJY7</accession>
<dbReference type="EMBL" id="JRKI01000027">
    <property type="protein sequence ID" value="KIZ16549.1"/>
    <property type="molecule type" value="Genomic_DNA"/>
</dbReference>
<keyword evidence="3" id="KW-1185">Reference proteome</keyword>
<evidence type="ECO:0000313" key="2">
    <source>
        <dbReference type="EMBL" id="KIZ16549.1"/>
    </source>
</evidence>
<reference evidence="2 3" key="1">
    <citation type="submission" date="2014-09" db="EMBL/GenBank/DDBJ databases">
        <title>Draft genome sequence of Streptomyces natalensis ATCC 27448, producer of the antifungal pimaricin.</title>
        <authorList>
            <person name="Mendes M.V."/>
            <person name="Beites T."/>
            <person name="Pires S."/>
            <person name="Santos C.L."/>
            <person name="Moradas-Ferreira P."/>
        </authorList>
    </citation>
    <scope>NUCLEOTIDE SEQUENCE [LARGE SCALE GENOMIC DNA]</scope>
    <source>
        <strain evidence="2 3">ATCC 27448</strain>
    </source>
</reference>
<dbReference type="AlphaFoldDB" id="A0A0D7CJY7"/>
<name>A0A0D7CJY7_9ACTN</name>
<comment type="caution">
    <text evidence="2">The sequence shown here is derived from an EMBL/GenBank/DDBJ whole genome shotgun (WGS) entry which is preliminary data.</text>
</comment>
<keyword evidence="1" id="KW-0472">Membrane</keyword>
<gene>
    <name evidence="2" type="ORF">SNA_19780</name>
</gene>
<feature type="transmembrane region" description="Helical" evidence="1">
    <location>
        <begin position="35"/>
        <end position="52"/>
    </location>
</feature>
<protein>
    <submittedName>
        <fullName evidence="2">Uncharacterized protein</fullName>
    </submittedName>
</protein>
<keyword evidence="1" id="KW-1133">Transmembrane helix</keyword>
<keyword evidence="1" id="KW-0812">Transmembrane</keyword>